<dbReference type="InParanoid" id="G4YYF9"/>
<protein>
    <recommendedName>
        <fullName evidence="2">Retrotransposon gag domain-containing protein</fullName>
    </recommendedName>
</protein>
<keyword evidence="4" id="KW-1185">Reference proteome</keyword>
<sequence length="293" mass="33112">MVSNLRGQAAAWFTTQQKTISNITELATALRKESIPAGLQERLRDKLYALKQRECTDLADYITKYRQLISHVTQMSELDQITLFVRCLVARTREEVQYRRCSTVSEAVSVAMEYERTHASFASSHARPRHQERQPMEIGNTRFLDRSECMRRNLYFRCKRPGHRMRGCRSGGSCSLRAPAARGQFGRQQGSRNERYSTSRDNAPRIHQSNFEETPRDPQIANTEDATEILFGHLTVRVAAVVPATVSGSSLMRKEGTVSLLSTHVTILLDSGADQRDSPWTGRGGGASQTRLY</sequence>
<dbReference type="InterPro" id="IPR005162">
    <property type="entry name" value="Retrotrans_gag_dom"/>
</dbReference>
<dbReference type="KEGG" id="psoj:PHYSODRAFT_482944"/>
<dbReference type="SMR" id="G4YYF9"/>
<evidence type="ECO:0000313" key="3">
    <source>
        <dbReference type="EMBL" id="EGZ23902.1"/>
    </source>
</evidence>
<proteinExistence type="predicted"/>
<dbReference type="EMBL" id="JH159152">
    <property type="protein sequence ID" value="EGZ23902.1"/>
    <property type="molecule type" value="Genomic_DNA"/>
</dbReference>
<feature type="region of interest" description="Disordered" evidence="1">
    <location>
        <begin position="181"/>
        <end position="201"/>
    </location>
</feature>
<reference evidence="3 4" key="1">
    <citation type="journal article" date="2006" name="Science">
        <title>Phytophthora genome sequences uncover evolutionary origins and mechanisms of pathogenesis.</title>
        <authorList>
            <person name="Tyler B.M."/>
            <person name="Tripathy S."/>
            <person name="Zhang X."/>
            <person name="Dehal P."/>
            <person name="Jiang R.H."/>
            <person name="Aerts A."/>
            <person name="Arredondo F.D."/>
            <person name="Baxter L."/>
            <person name="Bensasson D."/>
            <person name="Beynon J.L."/>
            <person name="Chapman J."/>
            <person name="Damasceno C.M."/>
            <person name="Dorrance A.E."/>
            <person name="Dou D."/>
            <person name="Dickerman A.W."/>
            <person name="Dubchak I.L."/>
            <person name="Garbelotto M."/>
            <person name="Gijzen M."/>
            <person name="Gordon S.G."/>
            <person name="Govers F."/>
            <person name="Grunwald N.J."/>
            <person name="Huang W."/>
            <person name="Ivors K.L."/>
            <person name="Jones R.W."/>
            <person name="Kamoun S."/>
            <person name="Krampis K."/>
            <person name="Lamour K.H."/>
            <person name="Lee M.K."/>
            <person name="McDonald W.H."/>
            <person name="Medina M."/>
            <person name="Meijer H.J."/>
            <person name="Nordberg E.K."/>
            <person name="Maclean D.J."/>
            <person name="Ospina-Giraldo M.D."/>
            <person name="Morris P.F."/>
            <person name="Phuntumart V."/>
            <person name="Putnam N.H."/>
            <person name="Rash S."/>
            <person name="Rose J.K."/>
            <person name="Sakihama Y."/>
            <person name="Salamov A.A."/>
            <person name="Savidor A."/>
            <person name="Scheuring C.F."/>
            <person name="Smith B.M."/>
            <person name="Sobral B.W."/>
            <person name="Terry A."/>
            <person name="Torto-Alalibo T.A."/>
            <person name="Win J."/>
            <person name="Xu Z."/>
            <person name="Zhang H."/>
            <person name="Grigoriev I.V."/>
            <person name="Rokhsar D.S."/>
            <person name="Boore J.L."/>
        </authorList>
    </citation>
    <scope>NUCLEOTIDE SEQUENCE [LARGE SCALE GENOMIC DNA]</scope>
    <source>
        <strain evidence="3 4">P6497</strain>
    </source>
</reference>
<evidence type="ECO:0000256" key="1">
    <source>
        <dbReference type="SAM" id="MobiDB-lite"/>
    </source>
</evidence>
<gene>
    <name evidence="3" type="ORF">PHYSODRAFT_482944</name>
</gene>
<name>G4YYF9_PHYSP</name>
<evidence type="ECO:0000259" key="2">
    <source>
        <dbReference type="Pfam" id="PF03732"/>
    </source>
</evidence>
<feature type="compositionally biased region" description="Basic and acidic residues" evidence="1">
    <location>
        <begin position="192"/>
        <end position="201"/>
    </location>
</feature>
<dbReference type="AlphaFoldDB" id="G4YYF9"/>
<dbReference type="Proteomes" id="UP000002640">
    <property type="component" value="Unassembled WGS sequence"/>
</dbReference>
<feature type="domain" description="Retrotransposon gag" evidence="2">
    <location>
        <begin position="2"/>
        <end position="88"/>
    </location>
</feature>
<evidence type="ECO:0000313" key="4">
    <source>
        <dbReference type="Proteomes" id="UP000002640"/>
    </source>
</evidence>
<accession>G4YYF9</accession>
<feature type="region of interest" description="Disordered" evidence="1">
    <location>
        <begin position="273"/>
        <end position="293"/>
    </location>
</feature>
<organism evidence="3 4">
    <name type="scientific">Phytophthora sojae (strain P6497)</name>
    <name type="common">Soybean stem and root rot agent</name>
    <name type="synonym">Phytophthora megasperma f. sp. glycines</name>
    <dbReference type="NCBI Taxonomy" id="1094619"/>
    <lineage>
        <taxon>Eukaryota</taxon>
        <taxon>Sar</taxon>
        <taxon>Stramenopiles</taxon>
        <taxon>Oomycota</taxon>
        <taxon>Peronosporomycetes</taxon>
        <taxon>Peronosporales</taxon>
        <taxon>Peronosporaceae</taxon>
        <taxon>Phytophthora</taxon>
    </lineage>
</organism>
<dbReference type="RefSeq" id="XP_009519190.1">
    <property type="nucleotide sequence ID" value="XM_009520895.1"/>
</dbReference>
<dbReference type="Pfam" id="PF03732">
    <property type="entry name" value="Retrotrans_gag"/>
    <property type="match status" value="1"/>
</dbReference>
<dbReference type="GeneID" id="20655557"/>